<evidence type="ECO:0000313" key="1">
    <source>
        <dbReference type="EMBL" id="OLQ08273.1"/>
    </source>
</evidence>
<keyword evidence="2" id="KW-1185">Reference proteome</keyword>
<gene>
    <name evidence="1" type="ORF">AK812_SmicGene8259</name>
</gene>
<accession>A0A1Q9ELD7</accession>
<name>A0A1Q9ELD7_SYMMI</name>
<reference evidence="1 2" key="1">
    <citation type="submission" date="2016-02" db="EMBL/GenBank/DDBJ databases">
        <title>Genome analysis of coral dinoflagellate symbionts highlights evolutionary adaptations to a symbiotic lifestyle.</title>
        <authorList>
            <person name="Aranda M."/>
            <person name="Li Y."/>
            <person name="Liew Y.J."/>
            <person name="Baumgarten S."/>
            <person name="Simakov O."/>
            <person name="Wilson M."/>
            <person name="Piel J."/>
            <person name="Ashoor H."/>
            <person name="Bougouffa S."/>
            <person name="Bajic V.B."/>
            <person name="Ryu T."/>
            <person name="Ravasi T."/>
            <person name="Bayer T."/>
            <person name="Micklem G."/>
            <person name="Kim H."/>
            <person name="Bhak J."/>
            <person name="Lajeunesse T.C."/>
            <person name="Voolstra C.R."/>
        </authorList>
    </citation>
    <scope>NUCLEOTIDE SEQUENCE [LARGE SCALE GENOMIC DNA]</scope>
    <source>
        <strain evidence="1 2">CCMP2467</strain>
    </source>
</reference>
<proteinExistence type="predicted"/>
<dbReference type="AlphaFoldDB" id="A0A1Q9ELD7"/>
<sequence>MLQGKERFCLGLRVPNAAPSARHFTPQRQFAQQLVLDFAVGVSLSIATDRVWGLGGTVAPAPGFRYPVTLPTGYVLCVNSMGEHEDDGQGKERFCQGLRVPNAAPSTRTRCAMRHFTPQRQFAQQLVPDFAVGVSLSIATDRVWGLGGYVLRVSSMGEHEDDGQGKARMARIISISCLSKARMARIMSISCLSKARMARIMSISCLRASAARVLTLRKAMTMVMGCAEDSPRTRQIDARFLDAVLDFGFALRYDCTIMVTVYKVFLQGLIKLLFRMG</sequence>
<dbReference type="Proteomes" id="UP000186817">
    <property type="component" value="Unassembled WGS sequence"/>
</dbReference>
<dbReference type="EMBL" id="LSRX01000121">
    <property type="protein sequence ID" value="OLQ08273.1"/>
    <property type="molecule type" value="Genomic_DNA"/>
</dbReference>
<organism evidence="1 2">
    <name type="scientific">Symbiodinium microadriaticum</name>
    <name type="common">Dinoflagellate</name>
    <name type="synonym">Zooxanthella microadriatica</name>
    <dbReference type="NCBI Taxonomy" id="2951"/>
    <lineage>
        <taxon>Eukaryota</taxon>
        <taxon>Sar</taxon>
        <taxon>Alveolata</taxon>
        <taxon>Dinophyceae</taxon>
        <taxon>Suessiales</taxon>
        <taxon>Symbiodiniaceae</taxon>
        <taxon>Symbiodinium</taxon>
    </lineage>
</organism>
<evidence type="ECO:0000313" key="2">
    <source>
        <dbReference type="Proteomes" id="UP000186817"/>
    </source>
</evidence>
<comment type="caution">
    <text evidence="1">The sequence shown here is derived from an EMBL/GenBank/DDBJ whole genome shotgun (WGS) entry which is preliminary data.</text>
</comment>
<protein>
    <submittedName>
        <fullName evidence="1">Uncharacterized protein</fullName>
    </submittedName>
</protein>